<gene>
    <name evidence="1" type="ORF">F2Q70_00040546</name>
</gene>
<organism evidence="1">
    <name type="scientific">Brassica cretica</name>
    <name type="common">Mustard</name>
    <dbReference type="NCBI Taxonomy" id="69181"/>
    <lineage>
        <taxon>Eukaryota</taxon>
        <taxon>Viridiplantae</taxon>
        <taxon>Streptophyta</taxon>
        <taxon>Embryophyta</taxon>
        <taxon>Tracheophyta</taxon>
        <taxon>Spermatophyta</taxon>
        <taxon>Magnoliopsida</taxon>
        <taxon>eudicotyledons</taxon>
        <taxon>Gunneridae</taxon>
        <taxon>Pentapetalae</taxon>
        <taxon>rosids</taxon>
        <taxon>malvids</taxon>
        <taxon>Brassicales</taxon>
        <taxon>Brassicaceae</taxon>
        <taxon>Brassiceae</taxon>
        <taxon>Brassica</taxon>
    </lineage>
</organism>
<comment type="caution">
    <text evidence="1">The sequence shown here is derived from an EMBL/GenBank/DDBJ whole genome shotgun (WGS) entry which is preliminary data.</text>
</comment>
<dbReference type="AlphaFoldDB" id="A0A8S9KAM7"/>
<accession>A0A8S9KAM7</accession>
<reference evidence="1" key="1">
    <citation type="submission" date="2019-12" db="EMBL/GenBank/DDBJ databases">
        <title>Genome sequencing and annotation of Brassica cretica.</title>
        <authorList>
            <person name="Studholme D.J."/>
            <person name="Sarris P.F."/>
        </authorList>
    </citation>
    <scope>NUCLEOTIDE SEQUENCE</scope>
    <source>
        <strain evidence="1">PFS-102/07</strain>
        <tissue evidence="1">Leaf</tissue>
    </source>
</reference>
<evidence type="ECO:0000313" key="1">
    <source>
        <dbReference type="EMBL" id="KAF2591121.1"/>
    </source>
</evidence>
<sequence>MRLFNKVLQLEDPKKAFNLPGCVSMKLKSGSDLSDKSLRASFQVCRVFYVEALQGGALSLDETVVNHSDVAVVLVFFSNPFNFHFCLFRVSEDGLAIVGSRVRTVKTQIFHVSLVLKNLCFL</sequence>
<protein>
    <submittedName>
        <fullName evidence="1">Uncharacterized protein</fullName>
    </submittedName>
</protein>
<proteinExistence type="predicted"/>
<name>A0A8S9KAM7_BRACR</name>
<dbReference type="EMBL" id="QGKY02000190">
    <property type="protein sequence ID" value="KAF2591121.1"/>
    <property type="molecule type" value="Genomic_DNA"/>
</dbReference>